<keyword evidence="1" id="KW-0812">Transmembrane</keyword>
<accession>A0A7V1GGH5</accession>
<gene>
    <name evidence="2" type="ORF">ENH88_20530</name>
</gene>
<evidence type="ECO:0000313" key="2">
    <source>
        <dbReference type="EMBL" id="HEA18788.1"/>
    </source>
</evidence>
<comment type="caution">
    <text evidence="2">The sequence shown here is derived from an EMBL/GenBank/DDBJ whole genome shotgun (WGS) entry which is preliminary data.</text>
</comment>
<name>A0A7V1GGH5_9GAMM</name>
<feature type="transmembrane region" description="Helical" evidence="1">
    <location>
        <begin position="36"/>
        <end position="58"/>
    </location>
</feature>
<feature type="transmembrane region" description="Helical" evidence="1">
    <location>
        <begin position="7"/>
        <end position="30"/>
    </location>
</feature>
<keyword evidence="1" id="KW-1133">Transmembrane helix</keyword>
<keyword evidence="1" id="KW-0472">Membrane</keyword>
<protein>
    <submittedName>
        <fullName evidence="2">Uncharacterized protein</fullName>
    </submittedName>
</protein>
<evidence type="ECO:0000256" key="1">
    <source>
        <dbReference type="SAM" id="Phobius"/>
    </source>
</evidence>
<dbReference type="EMBL" id="DRGM01000199">
    <property type="protein sequence ID" value="HEA18788.1"/>
    <property type="molecule type" value="Genomic_DNA"/>
</dbReference>
<feature type="transmembrane region" description="Helical" evidence="1">
    <location>
        <begin position="114"/>
        <end position="138"/>
    </location>
</feature>
<dbReference type="AlphaFoldDB" id="A0A7V1GGH5"/>
<proteinExistence type="predicted"/>
<organism evidence="2">
    <name type="scientific">Pseudoalteromonas prydzensis</name>
    <dbReference type="NCBI Taxonomy" id="182141"/>
    <lineage>
        <taxon>Bacteria</taxon>
        <taxon>Pseudomonadati</taxon>
        <taxon>Pseudomonadota</taxon>
        <taxon>Gammaproteobacteria</taxon>
        <taxon>Alteromonadales</taxon>
        <taxon>Pseudoalteromonadaceae</taxon>
        <taxon>Pseudoalteromonas</taxon>
    </lineage>
</organism>
<sequence length="147" mass="16624">MKIRHRNFIYLFLISIVSVAHGVALSFAPIHDKFEFGISNFIFGILGFSAMSIVDSLVNKYLKKPKEYWEKPSLDMKLFSTKSPLVMFFGLGAVFTVVSVFGLMGYFIEVGTISSAHLFFLMGGIICFISAGINYQVFKSHYEKHNK</sequence>
<dbReference type="Proteomes" id="UP000886188">
    <property type="component" value="Unassembled WGS sequence"/>
</dbReference>
<feature type="transmembrane region" description="Helical" evidence="1">
    <location>
        <begin position="85"/>
        <end position="108"/>
    </location>
</feature>
<reference evidence="2" key="1">
    <citation type="journal article" date="2020" name="mSystems">
        <title>Genome- and Community-Level Interaction Insights into Carbon Utilization and Element Cycling Functions of Hydrothermarchaeota in Hydrothermal Sediment.</title>
        <authorList>
            <person name="Zhou Z."/>
            <person name="Liu Y."/>
            <person name="Xu W."/>
            <person name="Pan J."/>
            <person name="Luo Z.H."/>
            <person name="Li M."/>
        </authorList>
    </citation>
    <scope>NUCLEOTIDE SEQUENCE [LARGE SCALE GENOMIC DNA]</scope>
    <source>
        <strain evidence="2">HyVt-346</strain>
    </source>
</reference>
<dbReference type="RefSeq" id="WP_304185157.1">
    <property type="nucleotide sequence ID" value="NZ_DRGM01000199.1"/>
</dbReference>